<feature type="compositionally biased region" description="Low complexity" evidence="9">
    <location>
        <begin position="313"/>
        <end position="324"/>
    </location>
</feature>
<feature type="compositionally biased region" description="Polar residues" evidence="9">
    <location>
        <begin position="209"/>
        <end position="218"/>
    </location>
</feature>
<feature type="domain" description="MPN" evidence="10">
    <location>
        <begin position="637"/>
        <end position="796"/>
    </location>
</feature>
<evidence type="ECO:0000313" key="12">
    <source>
        <dbReference type="Proteomes" id="UP000807342"/>
    </source>
</evidence>
<dbReference type="GO" id="GO:0005768">
    <property type="term" value="C:endosome"/>
    <property type="evidence" value="ECO:0007669"/>
    <property type="project" value="TreeGrafter"/>
</dbReference>
<keyword evidence="3" id="KW-0645">Protease</keyword>
<feature type="region of interest" description="Disordered" evidence="9">
    <location>
        <begin position="296"/>
        <end position="407"/>
    </location>
</feature>
<evidence type="ECO:0000256" key="5">
    <source>
        <dbReference type="ARBA" id="ARBA00022786"/>
    </source>
</evidence>
<evidence type="ECO:0000256" key="8">
    <source>
        <dbReference type="ARBA" id="ARBA00023049"/>
    </source>
</evidence>
<keyword evidence="6" id="KW-0378">Hydrolase</keyword>
<dbReference type="PROSITE" id="PS50249">
    <property type="entry name" value="MPN"/>
    <property type="match status" value="1"/>
</dbReference>
<evidence type="ECO:0000259" key="10">
    <source>
        <dbReference type="PROSITE" id="PS50249"/>
    </source>
</evidence>
<feature type="compositionally biased region" description="Basic residues" evidence="9">
    <location>
        <begin position="542"/>
        <end position="552"/>
    </location>
</feature>
<feature type="compositionally biased region" description="Low complexity" evidence="9">
    <location>
        <begin position="246"/>
        <end position="255"/>
    </location>
</feature>
<dbReference type="SMART" id="SM00232">
    <property type="entry name" value="JAB_MPN"/>
    <property type="match status" value="1"/>
</dbReference>
<feature type="region of interest" description="Disordered" evidence="9">
    <location>
        <begin position="1"/>
        <end position="26"/>
    </location>
</feature>
<dbReference type="GO" id="GO:0006508">
    <property type="term" value="P:proteolysis"/>
    <property type="evidence" value="ECO:0007669"/>
    <property type="project" value="UniProtKB-KW"/>
</dbReference>
<feature type="compositionally biased region" description="Basic and acidic residues" evidence="9">
    <location>
        <begin position="256"/>
        <end position="274"/>
    </location>
</feature>
<keyword evidence="5" id="KW-0833">Ubl conjugation pathway</keyword>
<dbReference type="Gene3D" id="1.20.58.80">
    <property type="entry name" value="Phosphotransferase system, lactose/cellobiose-type IIA subunit"/>
    <property type="match status" value="1"/>
</dbReference>
<dbReference type="GO" id="GO:0016020">
    <property type="term" value="C:membrane"/>
    <property type="evidence" value="ECO:0007669"/>
    <property type="project" value="TreeGrafter"/>
</dbReference>
<keyword evidence="4" id="KW-0479">Metal-binding</keyword>
<feature type="compositionally biased region" description="Pro residues" evidence="9">
    <location>
        <begin position="377"/>
        <end position="394"/>
    </location>
</feature>
<dbReference type="PANTHER" id="PTHR12947:SF13">
    <property type="entry name" value="FI19924P1"/>
    <property type="match status" value="1"/>
</dbReference>
<organism evidence="11 12">
    <name type="scientific">Macrolepiota fuliginosa MF-IS2</name>
    <dbReference type="NCBI Taxonomy" id="1400762"/>
    <lineage>
        <taxon>Eukaryota</taxon>
        <taxon>Fungi</taxon>
        <taxon>Dikarya</taxon>
        <taxon>Basidiomycota</taxon>
        <taxon>Agaricomycotina</taxon>
        <taxon>Agaricomycetes</taxon>
        <taxon>Agaricomycetidae</taxon>
        <taxon>Agaricales</taxon>
        <taxon>Agaricineae</taxon>
        <taxon>Agaricaceae</taxon>
        <taxon>Macrolepiota</taxon>
    </lineage>
</organism>
<dbReference type="GO" id="GO:0070536">
    <property type="term" value="P:protein K63-linked deubiquitination"/>
    <property type="evidence" value="ECO:0007669"/>
    <property type="project" value="InterPro"/>
</dbReference>
<keyword evidence="7" id="KW-0862">Zinc</keyword>
<dbReference type="EMBL" id="MU151177">
    <property type="protein sequence ID" value="KAF9448002.1"/>
    <property type="molecule type" value="Genomic_DNA"/>
</dbReference>
<feature type="region of interest" description="Disordered" evidence="9">
    <location>
        <begin position="542"/>
        <end position="634"/>
    </location>
</feature>
<feature type="compositionally biased region" description="Basic residues" evidence="9">
    <location>
        <begin position="603"/>
        <end position="625"/>
    </location>
</feature>
<evidence type="ECO:0000256" key="4">
    <source>
        <dbReference type="ARBA" id="ARBA00022723"/>
    </source>
</evidence>
<accession>A0A9P5XDA3</accession>
<dbReference type="Pfam" id="PF01398">
    <property type="entry name" value="JAB"/>
    <property type="match status" value="1"/>
</dbReference>
<comment type="similarity">
    <text evidence="2">Belongs to the peptidase M67C family.</text>
</comment>
<sequence length="839" mass="92255">MSHRRSRDDSNAADAGSQQQQRRPASIGELAERAMNIDWDSSREFKHCLRMAERSRNQAKGHLEQGNLENAFMYFARAAMIALDKLPTHPNYNTALNEMQRHNLGLNGQDILDQMSQIRPVLVDRFNEWRAVHPNSPLTPLDELDQQREQPERDPERVVAEEASRWRQEREERQRRDDEARVQRQPTRHPSHQVQHAPLDRRKEDPINTARQAASTPAYNPPTADYSFSRPPNHAHGSQSTIVLMPGATDAGADPAARKREREEKRRMEQEGIARRQQQADAEARQIRQVIAVNNTTPHGPQVHQNQNLSAHSSASSVATNGSSPMFPHTQVSSVTTTPASSFYHHPHQPPPPPLASVPAPPVIHQPPPAAAVSIEVPPPPATPMRAPPQPSHPPSFSADQQHRTRNEEPPAFLLSGSNVVDLNRTPTRAALRGDYAPAPVTTTSPPQDARLLFPALMSPHQQRQGYYPSHDSMFTTMGQLTLNDTPNSGPYGNPNHGNSPSGSMYNPYAATAVFGSQESHKSAAAAAAAQWGQKIMDGVGKLKRSSSHKYHSPAPGPPTGSTSASHQPTRMSPPKEGPGKVLPYIPMPPPPISALAAGGKVHPSHSHSRSHHSHSYSSQTKHHPGASPKGPELKTVALPRETLPRFLAIAKINTSMNTETCGLLLGREVCLDEESPPSYAHTSSRGRKSGKRLSNGSSGRSEYVVTTLLIPKQHGSSDMCTMDEEELVLGFTEERSLITLGWIHTHPSQSCFMSSVDLHTHSGFQAMLPESIAVVCAPKSNPNFGIFKLTDPPGLKTILECNEKEAFHPHPDVPIYTDADKGHVQMRDSPLEIIDFRL</sequence>
<dbReference type="Gene3D" id="3.40.140.10">
    <property type="entry name" value="Cytidine Deaminase, domain 2"/>
    <property type="match status" value="1"/>
</dbReference>
<feature type="compositionally biased region" description="Polar residues" evidence="9">
    <location>
        <begin position="330"/>
        <end position="341"/>
    </location>
</feature>
<feature type="compositionally biased region" description="Basic and acidic residues" evidence="9">
    <location>
        <begin position="1"/>
        <end position="10"/>
    </location>
</feature>
<dbReference type="AlphaFoldDB" id="A0A9P5XDA3"/>
<keyword evidence="8" id="KW-0482">Metalloprotease</keyword>
<feature type="compositionally biased region" description="Basic and acidic residues" evidence="9">
    <location>
        <begin position="145"/>
        <end position="182"/>
    </location>
</feature>
<dbReference type="GO" id="GO:0140492">
    <property type="term" value="F:metal-dependent deubiquitinase activity"/>
    <property type="evidence" value="ECO:0007669"/>
    <property type="project" value="InterPro"/>
</dbReference>
<dbReference type="CDD" id="cd08066">
    <property type="entry name" value="MPN_AMSH_like"/>
    <property type="match status" value="1"/>
</dbReference>
<feature type="compositionally biased region" description="Pro residues" evidence="9">
    <location>
        <begin position="349"/>
        <end position="370"/>
    </location>
</feature>
<dbReference type="Proteomes" id="UP000807342">
    <property type="component" value="Unassembled WGS sequence"/>
</dbReference>
<name>A0A9P5XDA3_9AGAR</name>
<evidence type="ECO:0000256" key="2">
    <source>
        <dbReference type="ARBA" id="ARBA00010981"/>
    </source>
</evidence>
<dbReference type="SUPFAM" id="SSF102712">
    <property type="entry name" value="JAB1/MPN domain"/>
    <property type="match status" value="1"/>
</dbReference>
<feature type="region of interest" description="Disordered" evidence="9">
    <location>
        <begin position="675"/>
        <end position="700"/>
    </location>
</feature>
<proteinExistence type="inferred from homology"/>
<evidence type="ECO:0000256" key="1">
    <source>
        <dbReference type="ARBA" id="ARBA00001947"/>
    </source>
</evidence>
<feature type="region of interest" description="Disordered" evidence="9">
    <location>
        <begin position="132"/>
        <end position="282"/>
    </location>
</feature>
<dbReference type="InterPro" id="IPR000555">
    <property type="entry name" value="JAMM/MPN+_dom"/>
</dbReference>
<dbReference type="InterPro" id="IPR044098">
    <property type="entry name" value="STAMBP/STALP-like_MPN"/>
</dbReference>
<evidence type="ECO:0000256" key="7">
    <source>
        <dbReference type="ARBA" id="ARBA00022833"/>
    </source>
</evidence>
<evidence type="ECO:0000256" key="3">
    <source>
        <dbReference type="ARBA" id="ARBA00022670"/>
    </source>
</evidence>
<dbReference type="OrthoDB" id="3640at2759"/>
<dbReference type="PANTHER" id="PTHR12947">
    <property type="entry name" value="AMSH-LIKE PROTEASE"/>
    <property type="match status" value="1"/>
</dbReference>
<protein>
    <submittedName>
        <fullName evidence="11">Mov34-domain-containing protein</fullName>
    </submittedName>
</protein>
<reference evidence="11" key="1">
    <citation type="submission" date="2020-11" db="EMBL/GenBank/DDBJ databases">
        <authorList>
            <consortium name="DOE Joint Genome Institute"/>
            <person name="Ahrendt S."/>
            <person name="Riley R."/>
            <person name="Andreopoulos W."/>
            <person name="Labutti K."/>
            <person name="Pangilinan J."/>
            <person name="Ruiz-Duenas F.J."/>
            <person name="Barrasa J.M."/>
            <person name="Sanchez-Garcia M."/>
            <person name="Camarero S."/>
            <person name="Miyauchi S."/>
            <person name="Serrano A."/>
            <person name="Linde D."/>
            <person name="Babiker R."/>
            <person name="Drula E."/>
            <person name="Ayuso-Fernandez I."/>
            <person name="Pacheco R."/>
            <person name="Padilla G."/>
            <person name="Ferreira P."/>
            <person name="Barriuso J."/>
            <person name="Kellner H."/>
            <person name="Castanera R."/>
            <person name="Alfaro M."/>
            <person name="Ramirez L."/>
            <person name="Pisabarro A.G."/>
            <person name="Kuo A."/>
            <person name="Tritt A."/>
            <person name="Lipzen A."/>
            <person name="He G."/>
            <person name="Yan M."/>
            <person name="Ng V."/>
            <person name="Cullen D."/>
            <person name="Martin F."/>
            <person name="Rosso M.-N."/>
            <person name="Henrissat B."/>
            <person name="Hibbett D."/>
            <person name="Martinez A.T."/>
            <person name="Grigoriev I.V."/>
        </authorList>
    </citation>
    <scope>NUCLEOTIDE SEQUENCE</scope>
    <source>
        <strain evidence="11">MF-IS2</strain>
    </source>
</reference>
<evidence type="ECO:0000256" key="9">
    <source>
        <dbReference type="SAM" id="MobiDB-lite"/>
    </source>
</evidence>
<comment type="caution">
    <text evidence="11">The sequence shown here is derived from an EMBL/GenBank/DDBJ whole genome shotgun (WGS) entry which is preliminary data.</text>
</comment>
<gene>
    <name evidence="11" type="ORF">P691DRAFT_760306</name>
</gene>
<dbReference type="GO" id="GO:0046872">
    <property type="term" value="F:metal ion binding"/>
    <property type="evidence" value="ECO:0007669"/>
    <property type="project" value="UniProtKB-KW"/>
</dbReference>
<feature type="compositionally biased region" description="Polar residues" evidence="9">
    <location>
        <begin position="296"/>
        <end position="312"/>
    </location>
</feature>
<comment type="cofactor">
    <cofactor evidence="1">
        <name>Zn(2+)</name>
        <dbReference type="ChEBI" id="CHEBI:29105"/>
    </cofactor>
</comment>
<evidence type="ECO:0000313" key="11">
    <source>
        <dbReference type="EMBL" id="KAF9448002.1"/>
    </source>
</evidence>
<evidence type="ECO:0000256" key="6">
    <source>
        <dbReference type="ARBA" id="ARBA00022801"/>
    </source>
</evidence>
<dbReference type="InterPro" id="IPR037518">
    <property type="entry name" value="MPN"/>
</dbReference>
<dbReference type="GO" id="GO:0061578">
    <property type="term" value="F:K63-linked deubiquitinase activity"/>
    <property type="evidence" value="ECO:0007669"/>
    <property type="project" value="InterPro"/>
</dbReference>
<keyword evidence="12" id="KW-1185">Reference proteome</keyword>